<feature type="transmembrane region" description="Helical" evidence="1">
    <location>
        <begin position="54"/>
        <end position="74"/>
    </location>
</feature>
<protein>
    <submittedName>
        <fullName evidence="2">Uncharacterized protein</fullName>
    </submittedName>
</protein>
<keyword evidence="1" id="KW-0812">Transmembrane</keyword>
<dbReference type="STRING" id="334253.SAMN04487943_101630"/>
<proteinExistence type="predicted"/>
<reference evidence="3" key="1">
    <citation type="submission" date="2016-10" db="EMBL/GenBank/DDBJ databases">
        <authorList>
            <person name="Varghese N."/>
            <person name="Submissions S."/>
        </authorList>
    </citation>
    <scope>NUCLEOTIDE SEQUENCE [LARGE SCALE GENOMIC DNA]</scope>
    <source>
        <strain evidence="3">CGMCC 1.4250</strain>
    </source>
</reference>
<keyword evidence="3" id="KW-1185">Reference proteome</keyword>
<dbReference type="EMBL" id="FOTR01000001">
    <property type="protein sequence ID" value="SFL45350.1"/>
    <property type="molecule type" value="Genomic_DNA"/>
</dbReference>
<gene>
    <name evidence="2" type="ORF">SAMN04487943_101630</name>
</gene>
<dbReference type="Proteomes" id="UP000198565">
    <property type="component" value="Unassembled WGS sequence"/>
</dbReference>
<evidence type="ECO:0000256" key="1">
    <source>
        <dbReference type="SAM" id="Phobius"/>
    </source>
</evidence>
<dbReference type="AlphaFoldDB" id="A0A1I4HU82"/>
<evidence type="ECO:0000313" key="3">
    <source>
        <dbReference type="Proteomes" id="UP000198565"/>
    </source>
</evidence>
<accession>A0A1I4HU82</accession>
<sequence>MKVWDHPFFEFAATLQCITLPNPGFAYLVFIRWANIAMIPTEIPKTIYINKTGIIPSIVIVLFRMITVSINKVMKVKNKPNPILFLRKADIPDTNIFAVTKPKINCINGSNSNSSLCVVKA</sequence>
<keyword evidence="1" id="KW-0472">Membrane</keyword>
<name>A0A1I4HU82_9BACI</name>
<dbReference type="RefSeq" id="WP_091480960.1">
    <property type="nucleotide sequence ID" value="NZ_FOTR01000001.1"/>
</dbReference>
<evidence type="ECO:0000313" key="2">
    <source>
        <dbReference type="EMBL" id="SFL45350.1"/>
    </source>
</evidence>
<keyword evidence="1" id="KW-1133">Transmembrane helix</keyword>
<organism evidence="2 3">
    <name type="scientific">Gracilibacillus orientalis</name>
    <dbReference type="NCBI Taxonomy" id="334253"/>
    <lineage>
        <taxon>Bacteria</taxon>
        <taxon>Bacillati</taxon>
        <taxon>Bacillota</taxon>
        <taxon>Bacilli</taxon>
        <taxon>Bacillales</taxon>
        <taxon>Bacillaceae</taxon>
        <taxon>Gracilibacillus</taxon>
    </lineage>
</organism>